<keyword evidence="5" id="KW-1185">Reference proteome</keyword>
<evidence type="ECO:0000256" key="2">
    <source>
        <dbReference type="PROSITE-ProRule" id="PRU00284"/>
    </source>
</evidence>
<evidence type="ECO:0000313" key="4">
    <source>
        <dbReference type="EMBL" id="XFO70837.1"/>
    </source>
</evidence>
<dbReference type="Proteomes" id="UP000216052">
    <property type="component" value="Chromosome"/>
</dbReference>
<dbReference type="EMBL" id="CP155571">
    <property type="protein sequence ID" value="XFO70837.1"/>
    <property type="molecule type" value="Genomic_DNA"/>
</dbReference>
<dbReference type="PROSITE" id="PS50111">
    <property type="entry name" value="CHEMOTAXIS_TRANSDUC_2"/>
    <property type="match status" value="1"/>
</dbReference>
<evidence type="ECO:0000313" key="5">
    <source>
        <dbReference type="Proteomes" id="UP000216052"/>
    </source>
</evidence>
<organism evidence="4 5">
    <name type="scientific">Sporomusa acidovorans (strain ATCC 49682 / DSM 3132 / Mol)</name>
    <dbReference type="NCBI Taxonomy" id="1123286"/>
    <lineage>
        <taxon>Bacteria</taxon>
        <taxon>Bacillati</taxon>
        <taxon>Bacillota</taxon>
        <taxon>Negativicutes</taxon>
        <taxon>Selenomonadales</taxon>
        <taxon>Sporomusaceae</taxon>
        <taxon>Sporomusa</taxon>
    </lineage>
</organism>
<evidence type="ECO:0000259" key="3">
    <source>
        <dbReference type="PROSITE" id="PS50111"/>
    </source>
</evidence>
<dbReference type="Gene3D" id="1.10.287.950">
    <property type="entry name" value="Methyl-accepting chemotaxis protein"/>
    <property type="match status" value="1"/>
</dbReference>
<reference evidence="4" key="1">
    <citation type="submission" date="2024-05" db="EMBL/GenBank/DDBJ databases">
        <title>Isolation and characterization of Sporomusa carbonis sp. nov., a carboxydotrophic hydrogenogen in the genus of Sporomusa isolated from a charcoal burning pile.</title>
        <authorList>
            <person name="Boeer T."/>
            <person name="Rosenbaum F."/>
            <person name="Eysell L."/>
            <person name="Mueller V."/>
            <person name="Daniel R."/>
            <person name="Poehlein A."/>
        </authorList>
    </citation>
    <scope>NUCLEOTIDE SEQUENCE [LARGE SCALE GENOMIC DNA]</scope>
    <source>
        <strain evidence="4">DSM 3132</strain>
    </source>
</reference>
<dbReference type="Pfam" id="PF00015">
    <property type="entry name" value="MCPsignal"/>
    <property type="match status" value="1"/>
</dbReference>
<dbReference type="PANTHER" id="PTHR32089:SF112">
    <property type="entry name" value="LYSOZYME-LIKE PROTEIN-RELATED"/>
    <property type="match status" value="1"/>
</dbReference>
<evidence type="ECO:0000256" key="1">
    <source>
        <dbReference type="ARBA" id="ARBA00023224"/>
    </source>
</evidence>
<dbReference type="InterPro" id="IPR004089">
    <property type="entry name" value="MCPsignal_dom"/>
</dbReference>
<dbReference type="SUPFAM" id="SSF58104">
    <property type="entry name" value="Methyl-accepting chemotaxis protein (MCP) signaling domain"/>
    <property type="match status" value="1"/>
</dbReference>
<protein>
    <recommendedName>
        <fullName evidence="3">Methyl-accepting transducer domain-containing protein</fullName>
    </recommendedName>
</protein>
<accession>A0ABZ3IXP3</accession>
<dbReference type="InterPro" id="IPR008599">
    <property type="entry name" value="Diacid_rec"/>
</dbReference>
<gene>
    <name evidence="4" type="ORF">SPACI_008370</name>
</gene>
<dbReference type="Pfam" id="PF05651">
    <property type="entry name" value="Diacid_rec"/>
    <property type="match status" value="1"/>
</dbReference>
<name>A0ABZ3IXP3_SPOA4</name>
<keyword evidence="1 2" id="KW-0807">Transducer</keyword>
<dbReference type="PANTHER" id="PTHR32089">
    <property type="entry name" value="METHYL-ACCEPTING CHEMOTAXIS PROTEIN MCPB"/>
    <property type="match status" value="1"/>
</dbReference>
<proteinExistence type="predicted"/>
<dbReference type="SMART" id="SM00283">
    <property type="entry name" value="MA"/>
    <property type="match status" value="1"/>
</dbReference>
<sequence length="300" mass="32731">MSLYKLLNTMEDDNMEWKHRISKEVAENIVRIIHEATGHNVNIMGEGGEIIATMQPHRLGTIHEGGRRVVSGEAAFVSLTSEQAAAMEGVLAGYMGAIEMDGERIGCMGITGEPEEVKPLQKLASHIVVEQLRKEKEQQAKQIMLNRVANKIQDASSNIQEVAAGAEEIAATSHNMEITAKQIEDYINDINQVLDLVGSIVKQTNLLGLNAAIEAARAGEYGRGFSIVAEEVRKLSANSASSLQNINKVLFETKSSVYSIVNGIEKNAITTEQQSSALQTIGEKIMEIESEVTELVRQDS</sequence>
<feature type="domain" description="Methyl-accepting transducer" evidence="3">
    <location>
        <begin position="145"/>
        <end position="300"/>
    </location>
</feature>